<dbReference type="Proteomes" id="UP001044222">
    <property type="component" value="Unassembled WGS sequence"/>
</dbReference>
<feature type="non-terminal residue" evidence="1">
    <location>
        <position position="85"/>
    </location>
</feature>
<dbReference type="AlphaFoldDB" id="A0A9D3MK17"/>
<gene>
    <name evidence="1" type="ORF">ANANG_G00109330</name>
</gene>
<name>A0A9D3MK17_ANGAN</name>
<protein>
    <submittedName>
        <fullName evidence="1">Uncharacterized protein</fullName>
    </submittedName>
</protein>
<accession>A0A9D3MK17</accession>
<sequence>MENPEILVRREQGCGNITVAANETTLSIQGSIMGTCENSSTIPLTLRKGESPFCVYWEPLLDLLQVEIGGRNHTLCKTAALQQSC</sequence>
<keyword evidence="2" id="KW-1185">Reference proteome</keyword>
<proteinExistence type="predicted"/>
<organism evidence="1 2">
    <name type="scientific">Anguilla anguilla</name>
    <name type="common">European freshwater eel</name>
    <name type="synonym">Muraena anguilla</name>
    <dbReference type="NCBI Taxonomy" id="7936"/>
    <lineage>
        <taxon>Eukaryota</taxon>
        <taxon>Metazoa</taxon>
        <taxon>Chordata</taxon>
        <taxon>Craniata</taxon>
        <taxon>Vertebrata</taxon>
        <taxon>Euteleostomi</taxon>
        <taxon>Actinopterygii</taxon>
        <taxon>Neopterygii</taxon>
        <taxon>Teleostei</taxon>
        <taxon>Anguilliformes</taxon>
        <taxon>Anguillidae</taxon>
        <taxon>Anguilla</taxon>
    </lineage>
</organism>
<comment type="caution">
    <text evidence="1">The sequence shown here is derived from an EMBL/GenBank/DDBJ whole genome shotgun (WGS) entry which is preliminary data.</text>
</comment>
<evidence type="ECO:0000313" key="2">
    <source>
        <dbReference type="Proteomes" id="UP001044222"/>
    </source>
</evidence>
<dbReference type="EMBL" id="JAFIRN010000005">
    <property type="protein sequence ID" value="KAG5849351.1"/>
    <property type="molecule type" value="Genomic_DNA"/>
</dbReference>
<reference evidence="1" key="1">
    <citation type="submission" date="2021-01" db="EMBL/GenBank/DDBJ databases">
        <title>A chromosome-scale assembly of European eel, Anguilla anguilla.</title>
        <authorList>
            <person name="Henkel C."/>
            <person name="Jong-Raadsen S.A."/>
            <person name="Dufour S."/>
            <person name="Weltzien F.-A."/>
            <person name="Palstra A.P."/>
            <person name="Pelster B."/>
            <person name="Spaink H.P."/>
            <person name="Van Den Thillart G.E."/>
            <person name="Jansen H."/>
            <person name="Zahm M."/>
            <person name="Klopp C."/>
            <person name="Cedric C."/>
            <person name="Louis A."/>
            <person name="Berthelot C."/>
            <person name="Parey E."/>
            <person name="Roest Crollius H."/>
            <person name="Montfort J."/>
            <person name="Robinson-Rechavi M."/>
            <person name="Bucao C."/>
            <person name="Bouchez O."/>
            <person name="Gislard M."/>
            <person name="Lluch J."/>
            <person name="Milhes M."/>
            <person name="Lampietro C."/>
            <person name="Lopez Roques C."/>
            <person name="Donnadieu C."/>
            <person name="Braasch I."/>
            <person name="Desvignes T."/>
            <person name="Postlethwait J."/>
            <person name="Bobe J."/>
            <person name="Guiguen Y."/>
            <person name="Dirks R."/>
        </authorList>
    </citation>
    <scope>NUCLEOTIDE SEQUENCE</scope>
    <source>
        <strain evidence="1">Tag_6206</strain>
        <tissue evidence="1">Liver</tissue>
    </source>
</reference>
<evidence type="ECO:0000313" key="1">
    <source>
        <dbReference type="EMBL" id="KAG5849351.1"/>
    </source>
</evidence>